<dbReference type="Pfam" id="PF13202">
    <property type="entry name" value="EF-hand_5"/>
    <property type="match status" value="2"/>
</dbReference>
<dbReference type="InterPro" id="IPR011992">
    <property type="entry name" value="EF-hand-dom_pair"/>
</dbReference>
<dbReference type="CDD" id="cd00051">
    <property type="entry name" value="EFh"/>
    <property type="match status" value="2"/>
</dbReference>
<dbReference type="InterPro" id="IPR051581">
    <property type="entry name" value="Ca-bind"/>
</dbReference>
<feature type="domain" description="EF-hand" evidence="6">
    <location>
        <begin position="403"/>
        <end position="438"/>
    </location>
</feature>
<evidence type="ECO:0000256" key="5">
    <source>
        <dbReference type="SAM" id="MobiDB-lite"/>
    </source>
</evidence>
<dbReference type="InterPro" id="IPR002048">
    <property type="entry name" value="EF_hand_dom"/>
</dbReference>
<evidence type="ECO:0000313" key="7">
    <source>
        <dbReference type="EMBL" id="GMI36043.1"/>
    </source>
</evidence>
<keyword evidence="8" id="KW-1185">Reference proteome</keyword>
<feature type="domain" description="EF-hand" evidence="6">
    <location>
        <begin position="274"/>
        <end position="309"/>
    </location>
</feature>
<evidence type="ECO:0000256" key="1">
    <source>
        <dbReference type="ARBA" id="ARBA00022723"/>
    </source>
</evidence>
<comment type="caution">
    <text evidence="7">The sequence shown here is derived from an EMBL/GenBank/DDBJ whole genome shotgun (WGS) entry which is preliminary data.</text>
</comment>
<evidence type="ECO:0000256" key="3">
    <source>
        <dbReference type="ARBA" id="ARBA00022837"/>
    </source>
</evidence>
<dbReference type="Proteomes" id="UP001165082">
    <property type="component" value="Unassembled WGS sequence"/>
</dbReference>
<feature type="region of interest" description="Disordered" evidence="5">
    <location>
        <begin position="776"/>
        <end position="874"/>
    </location>
</feature>
<accession>A0A9W7L6F6</accession>
<dbReference type="AlphaFoldDB" id="A0A9W7L6F6"/>
<dbReference type="SUPFAM" id="SSF47473">
    <property type="entry name" value="EF-hand"/>
    <property type="match status" value="3"/>
</dbReference>
<evidence type="ECO:0000259" key="6">
    <source>
        <dbReference type="PROSITE" id="PS50222"/>
    </source>
</evidence>
<dbReference type="EMBL" id="BRXZ01007923">
    <property type="protein sequence ID" value="GMI36043.1"/>
    <property type="molecule type" value="Genomic_DNA"/>
</dbReference>
<dbReference type="PANTHER" id="PTHR34524:SF6">
    <property type="entry name" value="CALCYPHOSINE LIKE"/>
    <property type="match status" value="1"/>
</dbReference>
<feature type="compositionally biased region" description="Basic and acidic residues" evidence="5">
    <location>
        <begin position="864"/>
        <end position="874"/>
    </location>
</feature>
<feature type="domain" description="EF-hand" evidence="6">
    <location>
        <begin position="645"/>
        <end position="680"/>
    </location>
</feature>
<dbReference type="PROSITE" id="PS00018">
    <property type="entry name" value="EF_HAND_1"/>
    <property type="match status" value="8"/>
</dbReference>
<dbReference type="GO" id="GO:0005509">
    <property type="term" value="F:calcium ion binding"/>
    <property type="evidence" value="ECO:0007669"/>
    <property type="project" value="InterPro"/>
</dbReference>
<feature type="compositionally biased region" description="Low complexity" evidence="5">
    <location>
        <begin position="841"/>
        <end position="857"/>
    </location>
</feature>
<reference evidence="7" key="1">
    <citation type="submission" date="2022-07" db="EMBL/GenBank/DDBJ databases">
        <title>Genome analysis of Parmales, a sister group of diatoms, reveals the evolutionary specialization of diatoms from phago-mixotrophs to photoautotrophs.</title>
        <authorList>
            <person name="Ban H."/>
            <person name="Sato S."/>
            <person name="Yoshikawa S."/>
            <person name="Kazumasa Y."/>
            <person name="Nakamura Y."/>
            <person name="Ichinomiya M."/>
            <person name="Saitoh K."/>
            <person name="Sato N."/>
            <person name="Blanc-Mathieu R."/>
            <person name="Endo H."/>
            <person name="Kuwata A."/>
            <person name="Ogata H."/>
        </authorList>
    </citation>
    <scope>NUCLEOTIDE SEQUENCE</scope>
</reference>
<dbReference type="InterPro" id="IPR018247">
    <property type="entry name" value="EF_Hand_1_Ca_BS"/>
</dbReference>
<protein>
    <recommendedName>
        <fullName evidence="6">EF-hand domain-containing protein</fullName>
    </recommendedName>
</protein>
<dbReference type="PROSITE" id="PS50222">
    <property type="entry name" value="EF_HAND_2"/>
    <property type="match status" value="7"/>
</dbReference>
<feature type="domain" description="EF-hand" evidence="6">
    <location>
        <begin position="112"/>
        <end position="147"/>
    </location>
</feature>
<feature type="compositionally biased region" description="Acidic residues" evidence="5">
    <location>
        <begin position="355"/>
        <end position="365"/>
    </location>
</feature>
<feature type="domain" description="EF-hand" evidence="6">
    <location>
        <begin position="170"/>
        <end position="205"/>
    </location>
</feature>
<keyword evidence="3" id="KW-0106">Calcium</keyword>
<proteinExistence type="predicted"/>
<dbReference type="Pfam" id="PF13499">
    <property type="entry name" value="EF-hand_7"/>
    <property type="match status" value="1"/>
</dbReference>
<feature type="domain" description="EF-hand" evidence="6">
    <location>
        <begin position="461"/>
        <end position="496"/>
    </location>
</feature>
<keyword evidence="2" id="KW-0677">Repeat</keyword>
<dbReference type="Gene3D" id="1.10.238.10">
    <property type="entry name" value="EF-hand"/>
    <property type="match status" value="4"/>
</dbReference>
<dbReference type="OrthoDB" id="26525at2759"/>
<evidence type="ECO:0000256" key="2">
    <source>
        <dbReference type="ARBA" id="ARBA00022737"/>
    </source>
</evidence>
<dbReference type="PANTHER" id="PTHR34524">
    <property type="entry name" value="CALCYPHOSIN"/>
    <property type="match status" value="1"/>
</dbReference>
<feature type="compositionally biased region" description="Low complexity" evidence="5">
    <location>
        <begin position="803"/>
        <end position="831"/>
    </location>
</feature>
<dbReference type="SMART" id="SM00054">
    <property type="entry name" value="EFh"/>
    <property type="match status" value="9"/>
</dbReference>
<sequence length="899" mass="100540">MASTTSSIASIDADFTLDISDVEICQVLSVLNLEAPDFLPVDLPPTPGGPLKNLNIPMEELTDAFLTYDAGGNQTRSENAFVGIRDVLEWCRECWAERQREEDEAKRQRFSIDPADLKRVVEFVDQDGSGSISIKEFQEVFSMIKRANAQKAMGVEALDLMKIILSWAKRSKTSTDDVVKMFDRQGDGSITHRDIRKAFEHMQIPGPIQERIRILDPDNTNAVDTIEFGNTLRKAEGEINLQKLQERRKKIWDERFREAEKAALEMQQATEESFSEQDLIKVIKYMDPDGSDSIDLEEFIHAFRRARRAKACESVNADGKELMIELERFLYDENFTLIRWFNLMDASFRKAHLDDSDEESDDDAEWYPNGIKPERIDPHAADPEGTISALELKKGLQHLGCGFDETEIGLIMRFMDPNSDGELSYPEVKDAFRKLHKKTESEVIQEEVGGILMKIENLMNEKGLRMLNVFQELDQDGSGSVTGGELMEGLIKLKAPSGKLKALIKRKNEADAEAESKRVEMEEKERVLRERLEKAEAAGVSVVLDQLEAFMKEKGLTVTTLCLSIDPDGTGEVDAQELVAAVEKMMQPSGASRAALKRSREKQAARLALAESKRAKARELMEKMQEMEDSGAIKCLTSIDAFMRKSCMRIIDMFKKMDASGDGTVNAEELRKGLKKCGLKLKRKDVVLFVRYVDLDGGGEIGMEELEGAIRELRRFNWEKSTFKDLISTSGAPLHLRCSSLVSLWRPSSCSDGVYLCTGEDVCKGLMRMRGDGNDDLWGNFEPPQDRPSVVPDLTNRGGGRTGSRSGSRPGSRPVSKQSSRSRPQSPSSLQFTESLNLVETNPASSAPTSTSAFLPSLSLTKSPARDGKGGRMRKEMDAKVKARTWKALHIGVPVDFVP</sequence>
<name>A0A9W7L6F6_9STRA</name>
<keyword evidence="4" id="KW-0175">Coiled coil</keyword>
<evidence type="ECO:0000256" key="4">
    <source>
        <dbReference type="SAM" id="Coils"/>
    </source>
</evidence>
<evidence type="ECO:0000313" key="8">
    <source>
        <dbReference type="Proteomes" id="UP001165082"/>
    </source>
</evidence>
<feature type="domain" description="EF-hand" evidence="6">
    <location>
        <begin position="565"/>
        <end position="588"/>
    </location>
</feature>
<feature type="coiled-coil region" evidence="4">
    <location>
        <begin position="500"/>
        <end position="538"/>
    </location>
</feature>
<feature type="region of interest" description="Disordered" evidence="5">
    <location>
        <begin position="354"/>
        <end position="380"/>
    </location>
</feature>
<organism evidence="7 8">
    <name type="scientific">Triparma retinervis</name>
    <dbReference type="NCBI Taxonomy" id="2557542"/>
    <lineage>
        <taxon>Eukaryota</taxon>
        <taxon>Sar</taxon>
        <taxon>Stramenopiles</taxon>
        <taxon>Ochrophyta</taxon>
        <taxon>Bolidophyceae</taxon>
        <taxon>Parmales</taxon>
        <taxon>Triparmaceae</taxon>
        <taxon>Triparma</taxon>
    </lineage>
</organism>
<keyword evidence="1" id="KW-0479">Metal-binding</keyword>
<gene>
    <name evidence="7" type="ORF">TrRE_jg8039</name>
</gene>